<dbReference type="OrthoDB" id="16464at2759"/>
<dbReference type="InterPro" id="IPR001509">
    <property type="entry name" value="Epimerase_deHydtase"/>
</dbReference>
<feature type="domain" description="NAD-dependent epimerase/dehydratase" evidence="1">
    <location>
        <begin position="114"/>
        <end position="342"/>
    </location>
</feature>
<dbReference type="Pfam" id="PF01370">
    <property type="entry name" value="Epimerase"/>
    <property type="match status" value="1"/>
</dbReference>
<evidence type="ECO:0000313" key="2">
    <source>
        <dbReference type="EMBL" id="KAB8303366.1"/>
    </source>
</evidence>
<name>A0A5N6KHX0_MONLA</name>
<dbReference type="Gene3D" id="3.40.50.720">
    <property type="entry name" value="NAD(P)-binding Rossmann-like Domain"/>
    <property type="match status" value="1"/>
</dbReference>
<accession>A0A5N6KHX0</accession>
<dbReference type="AlphaFoldDB" id="A0A5N6KHX0"/>
<dbReference type="InterPro" id="IPR036291">
    <property type="entry name" value="NAD(P)-bd_dom_sf"/>
</dbReference>
<dbReference type="EMBL" id="VIGI01000002">
    <property type="protein sequence ID" value="KAB8303366.1"/>
    <property type="molecule type" value="Genomic_DNA"/>
</dbReference>
<dbReference type="InterPro" id="IPR050177">
    <property type="entry name" value="Lipid_A_modif_metabolic_enz"/>
</dbReference>
<comment type="caution">
    <text evidence="2">The sequence shown here is derived from an EMBL/GenBank/DDBJ whole genome shotgun (WGS) entry which is preliminary data.</text>
</comment>
<protein>
    <recommendedName>
        <fullName evidence="1">NAD-dependent epimerase/dehydratase domain-containing protein</fullName>
    </recommendedName>
</protein>
<evidence type="ECO:0000259" key="1">
    <source>
        <dbReference type="Pfam" id="PF01370"/>
    </source>
</evidence>
<sequence>MYRLLTFSQALPLTIYHLPSTTHPYHIPHTTYRILHTTYYILHPASCILHTAYRLSNIIYFTKSTWGGHNVHPQIHTSFFLRNTSFSLPKTNPRGLKSQTPGEIYTKMAEKPAVLIIGGLGYIGRFLALHIHKNNLASEVRIVDKVLPQLAWLAPEFADACSNDKFMQADASKEQSLPRIFDRANGKQWDYVFNCGGETRYSQEDEVYKVRSLALSIAVGKEAAKRGVKAFVELSTGMVYKSDSTPSKEGDKLKPWSKIATFKLQAEEELAKIEGLNLIIVRLAHVYGDYASQFVPTALTMARIYQHLNEEMKWLWTKDLRVNTVNINDTCKALWAVAEWYAISEKPNWDAKSMGEIPTFNVVDKGETSQGTIAELIGEIFGIKTGFQGQLVSTFAKLNMDSVVDDINEEVLGPWADLLEEAGITRPGPLTPFMEKELLKDTDLSMDGTRIEKVVGFKYDHPKITKDLLQGMIDSYIKIGWWPVAK</sequence>
<proteinExistence type="predicted"/>
<organism evidence="2 3">
    <name type="scientific">Monilinia laxa</name>
    <name type="common">Brown rot fungus</name>
    <name type="synonym">Sclerotinia laxa</name>
    <dbReference type="NCBI Taxonomy" id="61186"/>
    <lineage>
        <taxon>Eukaryota</taxon>
        <taxon>Fungi</taxon>
        <taxon>Dikarya</taxon>
        <taxon>Ascomycota</taxon>
        <taxon>Pezizomycotina</taxon>
        <taxon>Leotiomycetes</taxon>
        <taxon>Helotiales</taxon>
        <taxon>Sclerotiniaceae</taxon>
        <taxon>Monilinia</taxon>
    </lineage>
</organism>
<gene>
    <name evidence="2" type="ORF">EYC80_004797</name>
</gene>
<keyword evidence="3" id="KW-1185">Reference proteome</keyword>
<dbReference type="PANTHER" id="PTHR43245:SF11">
    <property type="entry name" value="LD23561P"/>
    <property type="match status" value="1"/>
</dbReference>
<dbReference type="SUPFAM" id="SSF51735">
    <property type="entry name" value="NAD(P)-binding Rossmann-fold domains"/>
    <property type="match status" value="1"/>
</dbReference>
<reference evidence="2 3" key="1">
    <citation type="submission" date="2019-06" db="EMBL/GenBank/DDBJ databases">
        <title>Genome Sequence of the Brown Rot Fungal Pathogen Monilinia laxa.</title>
        <authorList>
            <person name="De Miccolis Angelini R.M."/>
            <person name="Landi L."/>
            <person name="Abate D."/>
            <person name="Pollastro S."/>
            <person name="Romanazzi G."/>
            <person name="Faretra F."/>
        </authorList>
    </citation>
    <scope>NUCLEOTIDE SEQUENCE [LARGE SCALE GENOMIC DNA]</scope>
    <source>
        <strain evidence="2 3">Mlax316</strain>
    </source>
</reference>
<dbReference type="Proteomes" id="UP000326757">
    <property type="component" value="Unassembled WGS sequence"/>
</dbReference>
<dbReference type="PANTHER" id="PTHR43245">
    <property type="entry name" value="BIFUNCTIONAL POLYMYXIN RESISTANCE PROTEIN ARNA"/>
    <property type="match status" value="1"/>
</dbReference>
<evidence type="ECO:0000313" key="3">
    <source>
        <dbReference type="Proteomes" id="UP000326757"/>
    </source>
</evidence>